<dbReference type="SUPFAM" id="SSF49373">
    <property type="entry name" value="Invasin/intimin cell-adhesion fragments"/>
    <property type="match status" value="1"/>
</dbReference>
<feature type="region of interest" description="Disordered" evidence="1">
    <location>
        <begin position="191"/>
        <end position="215"/>
    </location>
</feature>
<protein>
    <submittedName>
        <fullName evidence="4">Glycine rich protein</fullName>
    </submittedName>
</protein>
<dbReference type="InterPro" id="IPR008964">
    <property type="entry name" value="Invasin/intimin_cell_adhesion"/>
</dbReference>
<organism evidence="4 5">
    <name type="scientific">Neobacillus bataviensis</name>
    <dbReference type="NCBI Taxonomy" id="220685"/>
    <lineage>
        <taxon>Bacteria</taxon>
        <taxon>Bacillati</taxon>
        <taxon>Bacillota</taxon>
        <taxon>Bacilli</taxon>
        <taxon>Bacillales</taxon>
        <taxon>Bacillaceae</taxon>
        <taxon>Neobacillus</taxon>
    </lineage>
</organism>
<keyword evidence="2" id="KW-0732">Signal</keyword>
<sequence>MLKKLSSKIGLGLLILMISCVPTLSKAEASVNNTTEFQYTGGIDTWTVPQTGTYRLETWGAQGGGQVGGNGAHIAGDFQLNKGELINLIVGGRGGLTTQGTNYSGGGGGGTFIYKNAFDAYPLIVAGGGGGQAENAYGGAGSATMSPTNSILGTGNGLGGDIGYGGKGGIDLYDYSTGGGGAGWLSDGQNGILLRNPEGQGGKSPRNGGSGGISSHPSFTGFYGGFGGGGSNSDNTGAGGGGGGYTGGGGGNNYTYINNLPTWGAGGGGGSYNSGTNQLNEAGINGGDGLVRITYLGQTPTLTGVTINQRTIALPLGNTYQIVVTAKYSDGSTKDVTNSATYKSSNGSIATINSAGVIYGNSIGNTDMSITYKERTSSGSTLILSSRVKVTVN</sequence>
<dbReference type="SMART" id="SM00635">
    <property type="entry name" value="BID_2"/>
    <property type="match status" value="1"/>
</dbReference>
<dbReference type="PROSITE" id="PS51257">
    <property type="entry name" value="PROKAR_LIPOPROTEIN"/>
    <property type="match status" value="1"/>
</dbReference>
<dbReference type="PANTHER" id="PTHR31535:SF3">
    <property type="entry name" value="REGULATORY PROTEIN ZESTE"/>
    <property type="match status" value="1"/>
</dbReference>
<name>A0A561CG82_9BACI</name>
<proteinExistence type="predicted"/>
<dbReference type="InterPro" id="IPR003343">
    <property type="entry name" value="Big_2"/>
</dbReference>
<comment type="caution">
    <text evidence="4">The sequence shown here is derived from an EMBL/GenBank/DDBJ whole genome shotgun (WGS) entry which is preliminary data.</text>
</comment>
<evidence type="ECO:0000256" key="1">
    <source>
        <dbReference type="SAM" id="MobiDB-lite"/>
    </source>
</evidence>
<reference evidence="4 5" key="1">
    <citation type="submission" date="2019-06" db="EMBL/GenBank/DDBJ databases">
        <title>Sorghum-associated microbial communities from plants grown in Nebraska, USA.</title>
        <authorList>
            <person name="Schachtman D."/>
        </authorList>
    </citation>
    <scope>NUCLEOTIDE SEQUENCE [LARGE SCALE GENOMIC DNA]</scope>
    <source>
        <strain evidence="4 5">2482</strain>
    </source>
</reference>
<dbReference type="EMBL" id="VIVN01000023">
    <property type="protein sequence ID" value="TWD90233.1"/>
    <property type="molecule type" value="Genomic_DNA"/>
</dbReference>
<gene>
    <name evidence="4" type="ORF">FB550_12355</name>
</gene>
<evidence type="ECO:0000313" key="5">
    <source>
        <dbReference type="Proteomes" id="UP000319671"/>
    </source>
</evidence>
<feature type="domain" description="BIG2" evidence="3">
    <location>
        <begin position="301"/>
        <end position="382"/>
    </location>
</feature>
<dbReference type="AlphaFoldDB" id="A0A561CG82"/>
<evidence type="ECO:0000313" key="4">
    <source>
        <dbReference type="EMBL" id="TWD90233.1"/>
    </source>
</evidence>
<dbReference type="Proteomes" id="UP000319671">
    <property type="component" value="Unassembled WGS sequence"/>
</dbReference>
<evidence type="ECO:0000259" key="3">
    <source>
        <dbReference type="SMART" id="SM00635"/>
    </source>
</evidence>
<feature type="signal peptide" evidence="2">
    <location>
        <begin position="1"/>
        <end position="27"/>
    </location>
</feature>
<dbReference type="Gene3D" id="2.60.40.1080">
    <property type="match status" value="1"/>
</dbReference>
<feature type="chain" id="PRO_5038531802" evidence="2">
    <location>
        <begin position="28"/>
        <end position="393"/>
    </location>
</feature>
<accession>A0A561CG82</accession>
<evidence type="ECO:0000256" key="2">
    <source>
        <dbReference type="SAM" id="SignalP"/>
    </source>
</evidence>
<keyword evidence="5" id="KW-1185">Reference proteome</keyword>
<dbReference type="PANTHER" id="PTHR31535">
    <property type="match status" value="1"/>
</dbReference>
<dbReference type="Pfam" id="PF02368">
    <property type="entry name" value="Big_2"/>
    <property type="match status" value="1"/>
</dbReference>